<evidence type="ECO:0000313" key="1">
    <source>
        <dbReference type="EMBL" id="EGH25421.1"/>
    </source>
</evidence>
<reference evidence="1 2" key="1">
    <citation type="journal article" date="2011" name="PLoS Pathog.">
        <title>Dynamic evolution of pathogenicity revealed by sequencing and comparative genomics of 19 Pseudomonas syringae isolates.</title>
        <authorList>
            <person name="Baltrus D.A."/>
            <person name="Nishimura M.T."/>
            <person name="Romanchuk A."/>
            <person name="Chang J.H."/>
            <person name="Mukhtar M.S."/>
            <person name="Cherkis K."/>
            <person name="Roach J."/>
            <person name="Grant S.R."/>
            <person name="Jones C.D."/>
            <person name="Dangl J.L."/>
        </authorList>
    </citation>
    <scope>NUCLEOTIDE SEQUENCE [LARGE SCALE GENOMIC DNA]</scope>
    <source>
        <strain evidence="1 2">301020</strain>
    </source>
</reference>
<sequence>MWGEWYTVASRRIRGPAPHKEKQGTGNQATGAGWRLVRNGRSTWLSGLRIGSIWPWITRNATTDHIKLGKQIRMSHQ</sequence>
<dbReference type="EMBL" id="AEAG01001329">
    <property type="protein sequence ID" value="EGH25421.1"/>
    <property type="molecule type" value="Genomic_DNA"/>
</dbReference>
<comment type="caution">
    <text evidence="1">The sequence shown here is derived from an EMBL/GenBank/DDBJ whole genome shotgun (WGS) entry which is preliminary data.</text>
</comment>
<dbReference type="Proteomes" id="UP000003465">
    <property type="component" value="Unassembled WGS sequence"/>
</dbReference>
<protein>
    <submittedName>
        <fullName evidence="1">Uncharacterized protein</fullName>
    </submittedName>
</protein>
<organism evidence="1 2">
    <name type="scientific">Pseudomonas amygdali pv. mori str. 301020</name>
    <dbReference type="NCBI Taxonomy" id="629261"/>
    <lineage>
        <taxon>Bacteria</taxon>
        <taxon>Pseudomonadati</taxon>
        <taxon>Pseudomonadota</taxon>
        <taxon>Gammaproteobacteria</taxon>
        <taxon>Pseudomonadales</taxon>
        <taxon>Pseudomonadaceae</taxon>
        <taxon>Pseudomonas</taxon>
        <taxon>Pseudomonas amygdali</taxon>
    </lineage>
</organism>
<accession>A0A656GIV0</accession>
<evidence type="ECO:0000313" key="2">
    <source>
        <dbReference type="Proteomes" id="UP000003465"/>
    </source>
</evidence>
<name>A0A656GIV0_PSEA0</name>
<dbReference type="AlphaFoldDB" id="A0A656GIV0"/>
<proteinExistence type="predicted"/>
<gene>
    <name evidence="1" type="ORF">PSYMO_30003</name>
</gene>